<evidence type="ECO:0000256" key="5">
    <source>
        <dbReference type="ARBA" id="ARBA00023002"/>
    </source>
</evidence>
<keyword evidence="8" id="KW-1185">Reference proteome</keyword>
<dbReference type="Pfam" id="PF00724">
    <property type="entry name" value="Oxidored_FMN"/>
    <property type="match status" value="1"/>
</dbReference>
<comment type="cofactor">
    <cofactor evidence="1">
        <name>FMN</name>
        <dbReference type="ChEBI" id="CHEBI:58210"/>
    </cofactor>
</comment>
<dbReference type="InterPro" id="IPR001155">
    <property type="entry name" value="OxRdtase_FMN_N"/>
</dbReference>
<dbReference type="InterPro" id="IPR013785">
    <property type="entry name" value="Aldolase_TIM"/>
</dbReference>
<dbReference type="PANTHER" id="PTHR43303:SF4">
    <property type="entry name" value="NADPH DEHYDROGENASE C23G7.10C-RELATED"/>
    <property type="match status" value="1"/>
</dbReference>
<dbReference type="SUPFAM" id="SSF51395">
    <property type="entry name" value="FMN-linked oxidoreductases"/>
    <property type="match status" value="1"/>
</dbReference>
<evidence type="ECO:0000256" key="2">
    <source>
        <dbReference type="ARBA" id="ARBA00022630"/>
    </source>
</evidence>
<evidence type="ECO:0000313" key="8">
    <source>
        <dbReference type="Proteomes" id="UP000199400"/>
    </source>
</evidence>
<gene>
    <name evidence="7" type="ORF">SAMN02745121_03821</name>
</gene>
<keyword evidence="3" id="KW-0288">FMN</keyword>
<dbReference type="Proteomes" id="UP000199400">
    <property type="component" value="Unassembled WGS sequence"/>
</dbReference>
<protein>
    <submittedName>
        <fullName evidence="7">2,4-dienoyl-CoA reductase</fullName>
    </submittedName>
</protein>
<evidence type="ECO:0000259" key="6">
    <source>
        <dbReference type="Pfam" id="PF00724"/>
    </source>
</evidence>
<dbReference type="RefSeq" id="WP_096333097.1">
    <property type="nucleotide sequence ID" value="NZ_FOMX01000012.1"/>
</dbReference>
<dbReference type="STRING" id="54.SAMN02745121_03821"/>
<name>A0A1I1ZKL4_9BACT</name>
<organism evidence="7 8">
    <name type="scientific">Nannocystis exedens</name>
    <dbReference type="NCBI Taxonomy" id="54"/>
    <lineage>
        <taxon>Bacteria</taxon>
        <taxon>Pseudomonadati</taxon>
        <taxon>Myxococcota</taxon>
        <taxon>Polyangia</taxon>
        <taxon>Nannocystales</taxon>
        <taxon>Nannocystaceae</taxon>
        <taxon>Nannocystis</taxon>
    </lineage>
</organism>
<evidence type="ECO:0000313" key="7">
    <source>
        <dbReference type="EMBL" id="SFE32142.1"/>
    </source>
</evidence>
<dbReference type="GO" id="GO:0050661">
    <property type="term" value="F:NADP binding"/>
    <property type="evidence" value="ECO:0007669"/>
    <property type="project" value="InterPro"/>
</dbReference>
<dbReference type="GO" id="GO:0010181">
    <property type="term" value="F:FMN binding"/>
    <property type="evidence" value="ECO:0007669"/>
    <property type="project" value="InterPro"/>
</dbReference>
<dbReference type="OrthoDB" id="9784632at2"/>
<dbReference type="AlphaFoldDB" id="A0A1I1ZKL4"/>
<evidence type="ECO:0000256" key="3">
    <source>
        <dbReference type="ARBA" id="ARBA00022643"/>
    </source>
</evidence>
<feature type="domain" description="NADH:flavin oxidoreductase/NADH oxidase N-terminal" evidence="6">
    <location>
        <begin position="224"/>
        <end position="435"/>
    </location>
</feature>
<dbReference type="GO" id="GO:0003959">
    <property type="term" value="F:NADPH dehydrogenase activity"/>
    <property type="evidence" value="ECO:0007669"/>
    <property type="project" value="InterPro"/>
</dbReference>
<reference evidence="8" key="1">
    <citation type="submission" date="2016-10" db="EMBL/GenBank/DDBJ databases">
        <authorList>
            <person name="Varghese N."/>
            <person name="Submissions S."/>
        </authorList>
    </citation>
    <scope>NUCLEOTIDE SEQUENCE [LARGE SCALE GENOMIC DNA]</scope>
    <source>
        <strain evidence="8">ATCC 25963</strain>
    </source>
</reference>
<proteinExistence type="predicted"/>
<evidence type="ECO:0000256" key="1">
    <source>
        <dbReference type="ARBA" id="ARBA00001917"/>
    </source>
</evidence>
<sequence>MWTPPDKIRHAIPPARWPSAEEAAASRWFSPIDVGPCRLHARTWVPAMVPWRASDDGLVTPDVIAWYARFAAGEPGALVVEATGIRDVPSGPLLRIGGDRFVPGLAALVEAVRAASGGRTRLFIQLIDFLAVKRRPPPDKFFARFLRVDAGHRRRLAAARGDDRWLDAPEPELRAHLMSAEPGLLKQVLTDRERRELDYGYRELVTDLDLPHVRDLPRVLPELFAAAAARAEAAGFDGVELHYAHAYTMASFLSRTNTRGDGYGETLAGRARLPLEVLAAVRARVGAGTAVGCRMLGDEVIAGGSDLADATHFARAFAGAGMDFVSVSKGGKFDDAQQPKVGEAVYPYTGPSGYECMPTIHSDARGPFARNVPLAAAIRAAIRADGRTTPVVAAGGIHSFDQAEAILAAGHADIVAAARQSLADPDWFLKIRLGRGAEVRRCKFTNYCEALDTQHKQVTCQLWDRVELDEPDLARSHDGRRRLVAPRWRR</sequence>
<dbReference type="PANTHER" id="PTHR43303">
    <property type="entry name" value="NADPH DEHYDROGENASE C23G7.10C-RELATED"/>
    <property type="match status" value="1"/>
</dbReference>
<dbReference type="InterPro" id="IPR044152">
    <property type="entry name" value="YqjM-like"/>
</dbReference>
<keyword evidence="5" id="KW-0560">Oxidoreductase</keyword>
<keyword evidence="4" id="KW-0521">NADP</keyword>
<dbReference type="EMBL" id="FOMX01000012">
    <property type="protein sequence ID" value="SFE32142.1"/>
    <property type="molecule type" value="Genomic_DNA"/>
</dbReference>
<accession>A0A1I1ZKL4</accession>
<keyword evidence="2" id="KW-0285">Flavoprotein</keyword>
<dbReference type="Gene3D" id="3.20.20.70">
    <property type="entry name" value="Aldolase class I"/>
    <property type="match status" value="1"/>
</dbReference>
<evidence type="ECO:0000256" key="4">
    <source>
        <dbReference type="ARBA" id="ARBA00022857"/>
    </source>
</evidence>